<dbReference type="eggNOG" id="ENOG502S65U">
    <property type="taxonomic scope" value="Eukaryota"/>
</dbReference>
<dbReference type="InterPro" id="IPR036779">
    <property type="entry name" value="LysM_dom_sf"/>
</dbReference>
<keyword evidence="1" id="KW-0147">Chitin-binding</keyword>
<reference evidence="6" key="3">
    <citation type="submission" date="2010-09" db="EMBL/GenBank/DDBJ databases">
        <title>Annotation of Gaeumannomyces graminis var. tritici R3-111a-1.</title>
        <authorList>
            <consortium name="The Broad Institute Genome Sequencing Platform"/>
            <person name="Ma L.-J."/>
            <person name="Dead R."/>
            <person name="Young S.K."/>
            <person name="Zeng Q."/>
            <person name="Gargeya S."/>
            <person name="Fitzgerald M."/>
            <person name="Haas B."/>
            <person name="Abouelleil A."/>
            <person name="Alvarado L."/>
            <person name="Arachchi H.M."/>
            <person name="Berlin A."/>
            <person name="Brown A."/>
            <person name="Chapman S.B."/>
            <person name="Chen Z."/>
            <person name="Dunbar C."/>
            <person name="Freedman E."/>
            <person name="Gearin G."/>
            <person name="Gellesch M."/>
            <person name="Goldberg J."/>
            <person name="Griggs A."/>
            <person name="Gujja S."/>
            <person name="Heiman D."/>
            <person name="Howarth C."/>
            <person name="Larson L."/>
            <person name="Lui A."/>
            <person name="MacDonald P.J.P."/>
            <person name="Mehta T."/>
            <person name="Montmayeur A."/>
            <person name="Murphy C."/>
            <person name="Neiman D."/>
            <person name="Pearson M."/>
            <person name="Priest M."/>
            <person name="Roberts A."/>
            <person name="Saif S."/>
            <person name="Shea T."/>
            <person name="Shenoy N."/>
            <person name="Sisk P."/>
            <person name="Stolte C."/>
            <person name="Sykes S."/>
            <person name="Yandava C."/>
            <person name="Wortman J."/>
            <person name="Nusbaum C."/>
            <person name="Birren B."/>
        </authorList>
    </citation>
    <scope>NUCLEOTIDE SEQUENCE</scope>
    <source>
        <strain evidence="6">R3-111a-1</strain>
    </source>
</reference>
<reference evidence="6" key="2">
    <citation type="submission" date="2010-07" db="EMBL/GenBank/DDBJ databases">
        <authorList>
            <consortium name="The Broad Institute Genome Sequencing Platform"/>
            <consortium name="Broad Institute Genome Sequencing Center for Infectious Disease"/>
            <person name="Ma L.-J."/>
            <person name="Dead R."/>
            <person name="Young S."/>
            <person name="Zeng Q."/>
            <person name="Koehrsen M."/>
            <person name="Alvarado L."/>
            <person name="Berlin A."/>
            <person name="Chapman S.B."/>
            <person name="Chen Z."/>
            <person name="Freedman E."/>
            <person name="Gellesch M."/>
            <person name="Goldberg J."/>
            <person name="Griggs A."/>
            <person name="Gujja S."/>
            <person name="Heilman E.R."/>
            <person name="Heiman D."/>
            <person name="Hepburn T."/>
            <person name="Howarth C."/>
            <person name="Jen D."/>
            <person name="Larson L."/>
            <person name="Mehta T."/>
            <person name="Neiman D."/>
            <person name="Pearson M."/>
            <person name="Roberts A."/>
            <person name="Saif S."/>
            <person name="Shea T."/>
            <person name="Shenoy N."/>
            <person name="Sisk P."/>
            <person name="Stolte C."/>
            <person name="Sykes S."/>
            <person name="Walk T."/>
            <person name="White J."/>
            <person name="Yandava C."/>
            <person name="Haas B."/>
            <person name="Nusbaum C."/>
            <person name="Birren B."/>
        </authorList>
    </citation>
    <scope>NUCLEOTIDE SEQUENCE</scope>
    <source>
        <strain evidence="6">R3-111a-1</strain>
    </source>
</reference>
<reference evidence="7" key="5">
    <citation type="submission" date="2018-04" db="UniProtKB">
        <authorList>
            <consortium name="EnsemblFungi"/>
        </authorList>
    </citation>
    <scope>IDENTIFICATION</scope>
    <source>
        <strain evidence="7">R3-111a-1</strain>
    </source>
</reference>
<feature type="domain" description="LysM" evidence="5">
    <location>
        <begin position="224"/>
        <end position="270"/>
    </location>
</feature>
<organism evidence="6">
    <name type="scientific">Gaeumannomyces tritici (strain R3-111a-1)</name>
    <name type="common">Wheat and barley take-all root rot fungus</name>
    <name type="synonym">Gaeumannomyces graminis var. tritici</name>
    <dbReference type="NCBI Taxonomy" id="644352"/>
    <lineage>
        <taxon>Eukaryota</taxon>
        <taxon>Fungi</taxon>
        <taxon>Dikarya</taxon>
        <taxon>Ascomycota</taxon>
        <taxon>Pezizomycotina</taxon>
        <taxon>Sordariomycetes</taxon>
        <taxon>Sordariomycetidae</taxon>
        <taxon>Magnaporthales</taxon>
        <taxon>Magnaporthaceae</taxon>
        <taxon>Gaeumannomyces</taxon>
    </lineage>
</organism>
<dbReference type="Gene3D" id="3.10.350.10">
    <property type="entry name" value="LysM domain"/>
    <property type="match status" value="2"/>
</dbReference>
<evidence type="ECO:0000313" key="8">
    <source>
        <dbReference type="Proteomes" id="UP000006039"/>
    </source>
</evidence>
<dbReference type="PANTHER" id="PTHR34997:SF1">
    <property type="entry name" value="PEPTIDOGLYCAN-BINDING LYSIN DOMAIN"/>
    <property type="match status" value="1"/>
</dbReference>
<dbReference type="EnsemblFungi" id="EJT80333">
    <property type="protein sequence ID" value="EJT80333"/>
    <property type="gene ID" value="GGTG_00334"/>
</dbReference>
<dbReference type="InterPro" id="IPR052210">
    <property type="entry name" value="LysM1-like"/>
</dbReference>
<evidence type="ECO:0000313" key="7">
    <source>
        <dbReference type="EnsemblFungi" id="EJT80333"/>
    </source>
</evidence>
<dbReference type="GeneID" id="20340792"/>
<dbReference type="Pfam" id="PF01476">
    <property type="entry name" value="LysM"/>
    <property type="match status" value="2"/>
</dbReference>
<dbReference type="Proteomes" id="UP000006039">
    <property type="component" value="Unassembled WGS sequence"/>
</dbReference>
<comment type="similarity">
    <text evidence="3">Belongs to the secreted LysM effector family.</text>
</comment>
<feature type="chain" id="PRO_5015094070" description="LysM domain-containing protein" evidence="4">
    <location>
        <begin position="23"/>
        <end position="455"/>
    </location>
</feature>
<proteinExistence type="inferred from homology"/>
<dbReference type="STRING" id="644352.J3NGE3"/>
<dbReference type="AlphaFoldDB" id="J3NGE3"/>
<name>J3NGE3_GAET3</name>
<reference evidence="7" key="4">
    <citation type="journal article" date="2015" name="G3 (Bethesda)">
        <title>Genome sequences of three phytopathogenic species of the Magnaporthaceae family of fungi.</title>
        <authorList>
            <person name="Okagaki L.H."/>
            <person name="Nunes C.C."/>
            <person name="Sailsbery J."/>
            <person name="Clay B."/>
            <person name="Brown D."/>
            <person name="John T."/>
            <person name="Oh Y."/>
            <person name="Young N."/>
            <person name="Fitzgerald M."/>
            <person name="Haas B.J."/>
            <person name="Zeng Q."/>
            <person name="Young S."/>
            <person name="Adiconis X."/>
            <person name="Fan L."/>
            <person name="Levin J.Z."/>
            <person name="Mitchell T.K."/>
            <person name="Okubara P.A."/>
            <person name="Farman M.L."/>
            <person name="Kohn L.M."/>
            <person name="Birren B."/>
            <person name="Ma L.-J."/>
            <person name="Dean R.A."/>
        </authorList>
    </citation>
    <scope>NUCLEOTIDE SEQUENCE</scope>
    <source>
        <strain evidence="7">R3-111a-1</strain>
    </source>
</reference>
<protein>
    <recommendedName>
        <fullName evidence="5">LysM domain-containing protein</fullName>
    </recommendedName>
</protein>
<dbReference type="SMART" id="SM00257">
    <property type="entry name" value="LysM"/>
    <property type="match status" value="2"/>
</dbReference>
<dbReference type="OrthoDB" id="5985073at2759"/>
<gene>
    <name evidence="7" type="primary">20340792</name>
    <name evidence="6" type="ORF">GGTG_00334</name>
</gene>
<dbReference type="SUPFAM" id="SSF54106">
    <property type="entry name" value="LysM domain"/>
    <property type="match status" value="2"/>
</dbReference>
<evidence type="ECO:0000256" key="3">
    <source>
        <dbReference type="ARBA" id="ARBA00044955"/>
    </source>
</evidence>
<dbReference type="HOGENOM" id="CLU_010591_5_0_1"/>
<dbReference type="PANTHER" id="PTHR34997">
    <property type="entry name" value="AM15"/>
    <property type="match status" value="1"/>
</dbReference>
<feature type="signal peptide" evidence="4">
    <location>
        <begin position="1"/>
        <end position="22"/>
    </location>
</feature>
<dbReference type="PROSITE" id="PS51782">
    <property type="entry name" value="LYSM"/>
    <property type="match status" value="2"/>
</dbReference>
<reference evidence="8" key="1">
    <citation type="submission" date="2010-07" db="EMBL/GenBank/DDBJ databases">
        <title>The genome sequence of Gaeumannomyces graminis var. tritici strain R3-111a-1.</title>
        <authorList>
            <consortium name="The Broad Institute Genome Sequencing Platform"/>
            <person name="Ma L.-J."/>
            <person name="Dead R."/>
            <person name="Young S."/>
            <person name="Zeng Q."/>
            <person name="Koehrsen M."/>
            <person name="Alvarado L."/>
            <person name="Berlin A."/>
            <person name="Chapman S.B."/>
            <person name="Chen Z."/>
            <person name="Freedman E."/>
            <person name="Gellesch M."/>
            <person name="Goldberg J."/>
            <person name="Griggs A."/>
            <person name="Gujja S."/>
            <person name="Heilman E.R."/>
            <person name="Heiman D."/>
            <person name="Hepburn T."/>
            <person name="Howarth C."/>
            <person name="Jen D."/>
            <person name="Larson L."/>
            <person name="Mehta T."/>
            <person name="Neiman D."/>
            <person name="Pearson M."/>
            <person name="Roberts A."/>
            <person name="Saif S."/>
            <person name="Shea T."/>
            <person name="Shenoy N."/>
            <person name="Sisk P."/>
            <person name="Stolte C."/>
            <person name="Sykes S."/>
            <person name="Walk T."/>
            <person name="White J."/>
            <person name="Yandava C."/>
            <person name="Haas B."/>
            <person name="Nusbaum C."/>
            <person name="Birren B."/>
        </authorList>
    </citation>
    <scope>NUCLEOTIDE SEQUENCE [LARGE SCALE GENOMIC DNA]</scope>
    <source>
        <strain evidence="8">R3-111a-1</strain>
    </source>
</reference>
<dbReference type="CDD" id="cd00118">
    <property type="entry name" value="LysM"/>
    <property type="match status" value="2"/>
</dbReference>
<evidence type="ECO:0000256" key="4">
    <source>
        <dbReference type="SAM" id="SignalP"/>
    </source>
</evidence>
<accession>J3NGE3</accession>
<sequence length="455" mass="49958">MAVSKSFLATLALAGWASSINAQQFVMGKQSYDSMGLSAQCTKVLNTELAHCSSELFWRTDRTIDNVVEVLGRSQLDDICVPQCREELSALREKILQTCTAPEDVMRDSGLEFPPIYFADKFAYTFDVNCYKHKTTGRFCDEVYAEWREDKSKFDQCDDCYLGPMAIQLASPIGVSAHRAAAFNSTTEACKDTSYQFTTAMPYARPASTTTVSSQETSPRPCERSYVVKKGDTCNSIALSQNTSTFGFIQANSIGIDCAGMPKEGTKLCLDTPCDTYIIQAGDQCHAIADKFGIKSAQFKAMNPMLDSTCSNIKRWEGYVACVGPASLVPRQAPAEPMPTTPLKPLAPGSSSKCTMFVNGRAATDPDLIAIADGFMPQWLEPAHIRFLNKCNAIAEYNGVYTGDFLEMNPSLLESRAKGRKCVLEEAYSYCLAEEGGPVPKLPEGWNKAWGLRWG</sequence>
<feature type="domain" description="LysM" evidence="5">
    <location>
        <begin position="275"/>
        <end position="321"/>
    </location>
</feature>
<keyword evidence="8" id="KW-1185">Reference proteome</keyword>
<keyword evidence="2" id="KW-0843">Virulence</keyword>
<dbReference type="EMBL" id="GL385395">
    <property type="protein sequence ID" value="EJT80333.1"/>
    <property type="molecule type" value="Genomic_DNA"/>
</dbReference>
<evidence type="ECO:0000256" key="2">
    <source>
        <dbReference type="ARBA" id="ARBA00023026"/>
    </source>
</evidence>
<dbReference type="VEuPathDB" id="FungiDB:GGTG_00334"/>
<dbReference type="InterPro" id="IPR018392">
    <property type="entry name" value="LysM"/>
</dbReference>
<evidence type="ECO:0000313" key="6">
    <source>
        <dbReference type="EMBL" id="EJT80333.1"/>
    </source>
</evidence>
<dbReference type="RefSeq" id="XP_009216342.1">
    <property type="nucleotide sequence ID" value="XM_009218078.1"/>
</dbReference>
<evidence type="ECO:0000256" key="1">
    <source>
        <dbReference type="ARBA" id="ARBA00022669"/>
    </source>
</evidence>
<evidence type="ECO:0000259" key="5">
    <source>
        <dbReference type="PROSITE" id="PS51782"/>
    </source>
</evidence>
<dbReference type="GO" id="GO:0008061">
    <property type="term" value="F:chitin binding"/>
    <property type="evidence" value="ECO:0007669"/>
    <property type="project" value="UniProtKB-KW"/>
</dbReference>
<keyword evidence="4" id="KW-0732">Signal</keyword>